<dbReference type="Gene3D" id="2.40.100.10">
    <property type="entry name" value="Cyclophilin-like"/>
    <property type="match status" value="1"/>
</dbReference>
<dbReference type="EC" id="5.2.1.8" evidence="2"/>
<protein>
    <recommendedName>
        <fullName evidence="2">peptidylprolyl isomerase</fullName>
        <ecNumber evidence="2">5.2.1.8</ecNumber>
    </recommendedName>
</protein>
<dbReference type="PANTHER" id="PTHR45625">
    <property type="entry name" value="PEPTIDYL-PROLYL CIS-TRANS ISOMERASE-RELATED"/>
    <property type="match status" value="1"/>
</dbReference>
<dbReference type="InterPro" id="IPR012854">
    <property type="entry name" value="Cu_amine_oxidase-like_N"/>
</dbReference>
<comment type="function">
    <text evidence="1">PPIases accelerate the folding of proteins. It catalyzes the cis-trans isomerization of proline imidic peptide bonds in oligopeptides.</text>
</comment>
<dbReference type="EMBL" id="QFFZ01000018">
    <property type="protein sequence ID" value="TEB11030.1"/>
    <property type="molecule type" value="Genomic_DNA"/>
</dbReference>
<evidence type="ECO:0000259" key="6">
    <source>
        <dbReference type="PROSITE" id="PS50072"/>
    </source>
</evidence>
<feature type="chain" id="PRO_5021344836" description="peptidylprolyl isomerase" evidence="5">
    <location>
        <begin position="25"/>
        <end position="305"/>
    </location>
</feature>
<dbReference type="PANTHER" id="PTHR45625:SF4">
    <property type="entry name" value="PEPTIDYLPROLYL ISOMERASE DOMAIN AND WD REPEAT-CONTAINING PROTEIN 1"/>
    <property type="match status" value="1"/>
</dbReference>
<evidence type="ECO:0000256" key="4">
    <source>
        <dbReference type="ARBA" id="ARBA00023235"/>
    </source>
</evidence>
<dbReference type="Gene3D" id="3.30.457.10">
    <property type="entry name" value="Copper amine oxidase-like, N-terminal domain"/>
    <property type="match status" value="2"/>
</dbReference>
<dbReference type="InterPro" id="IPR029000">
    <property type="entry name" value="Cyclophilin-like_dom_sf"/>
</dbReference>
<name>A0A4Y7RQK9_9FIRM</name>
<feature type="signal peptide" evidence="5">
    <location>
        <begin position="1"/>
        <end position="24"/>
    </location>
</feature>
<keyword evidence="4 7" id="KW-0413">Isomerase</keyword>
<dbReference type="RefSeq" id="WP_243119794.1">
    <property type="nucleotide sequence ID" value="NZ_QFFZ01000018.1"/>
</dbReference>
<evidence type="ECO:0000256" key="3">
    <source>
        <dbReference type="ARBA" id="ARBA00023110"/>
    </source>
</evidence>
<dbReference type="Pfam" id="PF00160">
    <property type="entry name" value="Pro_isomerase"/>
    <property type="match status" value="1"/>
</dbReference>
<keyword evidence="5" id="KW-0732">Signal</keyword>
<sequence>MKKLMLATLVLLLAAFYIVAPAGAAIDVNKANYNVDMYVNGSQIEFPDQLPLIDAATGRTYVPLRFVSEFFGCEVKWDQEKQLIVVTKDQISIFLSVGESIALVQDQGNSRLISIAPPELINNRTMVPLRFMSEVVGAQVNFTPAAGGVNNRVDVDEKAAPETPVPDTVQYTIETTKGNVVVEVYPKMLPITVGNFEKLIKDKFYDGLTFHRVEDWVIQGGDPKGNGSGGPGWTIPLEVSLTLKNLRGSLAMARSNAPDTAGSQFYILKKDASWLDGNYSVFGKVVEGLEVVDKIEKGDKIVSIK</sequence>
<dbReference type="SUPFAM" id="SSF55383">
    <property type="entry name" value="Copper amine oxidase, domain N"/>
    <property type="match status" value="1"/>
</dbReference>
<dbReference type="Pfam" id="PF07833">
    <property type="entry name" value="Cu_amine_oxidN1"/>
    <property type="match status" value="1"/>
</dbReference>
<dbReference type="PROSITE" id="PS50072">
    <property type="entry name" value="CSA_PPIASE_2"/>
    <property type="match status" value="1"/>
</dbReference>
<evidence type="ECO:0000313" key="7">
    <source>
        <dbReference type="EMBL" id="TEB11030.1"/>
    </source>
</evidence>
<dbReference type="AlphaFoldDB" id="A0A4Y7RQK9"/>
<organism evidence="7 8">
    <name type="scientific">Pelotomaculum propionicicum</name>
    <dbReference type="NCBI Taxonomy" id="258475"/>
    <lineage>
        <taxon>Bacteria</taxon>
        <taxon>Bacillati</taxon>
        <taxon>Bacillota</taxon>
        <taxon>Clostridia</taxon>
        <taxon>Eubacteriales</taxon>
        <taxon>Desulfotomaculaceae</taxon>
        <taxon>Pelotomaculum</taxon>
    </lineage>
</organism>
<accession>A0A4Y7RQK9</accession>
<dbReference type="Proteomes" id="UP000297597">
    <property type="component" value="Unassembled WGS sequence"/>
</dbReference>
<evidence type="ECO:0000256" key="1">
    <source>
        <dbReference type="ARBA" id="ARBA00002388"/>
    </source>
</evidence>
<evidence type="ECO:0000256" key="2">
    <source>
        <dbReference type="ARBA" id="ARBA00013194"/>
    </source>
</evidence>
<proteinExistence type="predicted"/>
<dbReference type="SUPFAM" id="SSF50891">
    <property type="entry name" value="Cyclophilin-like"/>
    <property type="match status" value="1"/>
</dbReference>
<reference evidence="7 8" key="1">
    <citation type="journal article" date="2018" name="Environ. Microbiol.">
        <title>Novel energy conservation strategies and behaviour of Pelotomaculum schinkii driving syntrophic propionate catabolism.</title>
        <authorList>
            <person name="Hidalgo-Ahumada C.A.P."/>
            <person name="Nobu M.K."/>
            <person name="Narihiro T."/>
            <person name="Tamaki H."/>
            <person name="Liu W.T."/>
            <person name="Kamagata Y."/>
            <person name="Stams A.J.M."/>
            <person name="Imachi H."/>
            <person name="Sousa D.Z."/>
        </authorList>
    </citation>
    <scope>NUCLEOTIDE SEQUENCE [LARGE SCALE GENOMIC DNA]</scope>
    <source>
        <strain evidence="7 8">MGP</strain>
    </source>
</reference>
<keyword evidence="3" id="KW-0697">Rotamase</keyword>
<comment type="caution">
    <text evidence="7">The sequence shown here is derived from an EMBL/GenBank/DDBJ whole genome shotgun (WGS) entry which is preliminary data.</text>
</comment>
<feature type="domain" description="PPIase cyclophilin-type" evidence="6">
    <location>
        <begin position="178"/>
        <end position="297"/>
    </location>
</feature>
<gene>
    <name evidence="7" type="primary">ppiB_2</name>
    <name evidence="7" type="ORF">Pmgp_01902</name>
</gene>
<dbReference type="PRINTS" id="PR00153">
    <property type="entry name" value="CSAPPISMRASE"/>
</dbReference>
<keyword evidence="8" id="KW-1185">Reference proteome</keyword>
<evidence type="ECO:0000256" key="5">
    <source>
        <dbReference type="SAM" id="SignalP"/>
    </source>
</evidence>
<dbReference type="InterPro" id="IPR036582">
    <property type="entry name" value="Mao_N_sf"/>
</dbReference>
<dbReference type="InterPro" id="IPR002130">
    <property type="entry name" value="Cyclophilin-type_PPIase_dom"/>
</dbReference>
<evidence type="ECO:0000313" key="8">
    <source>
        <dbReference type="Proteomes" id="UP000297597"/>
    </source>
</evidence>
<dbReference type="GO" id="GO:0003755">
    <property type="term" value="F:peptidyl-prolyl cis-trans isomerase activity"/>
    <property type="evidence" value="ECO:0007669"/>
    <property type="project" value="UniProtKB-KW"/>
</dbReference>
<dbReference type="CDD" id="cd00317">
    <property type="entry name" value="cyclophilin"/>
    <property type="match status" value="1"/>
</dbReference>
<dbReference type="InterPro" id="IPR044666">
    <property type="entry name" value="Cyclophilin_A-like"/>
</dbReference>